<organism evidence="2 3">
    <name type="scientific">Dendrobium catenatum</name>
    <dbReference type="NCBI Taxonomy" id="906689"/>
    <lineage>
        <taxon>Eukaryota</taxon>
        <taxon>Viridiplantae</taxon>
        <taxon>Streptophyta</taxon>
        <taxon>Embryophyta</taxon>
        <taxon>Tracheophyta</taxon>
        <taxon>Spermatophyta</taxon>
        <taxon>Magnoliopsida</taxon>
        <taxon>Liliopsida</taxon>
        <taxon>Asparagales</taxon>
        <taxon>Orchidaceae</taxon>
        <taxon>Epidendroideae</taxon>
        <taxon>Malaxideae</taxon>
        <taxon>Dendrobiinae</taxon>
        <taxon>Dendrobium</taxon>
    </lineage>
</organism>
<sequence length="79" mass="9060">MFRTFDVEPPGKIYDLVCRSSRDKKQQDHERRSAHGCPGKSGEPKDARCWSARVPRVSRRCTRHKGANHGMNNNGHRCV</sequence>
<feature type="region of interest" description="Disordered" evidence="1">
    <location>
        <begin position="17"/>
        <end position="49"/>
    </location>
</feature>
<evidence type="ECO:0000313" key="2">
    <source>
        <dbReference type="EMBL" id="PKU87917.1"/>
    </source>
</evidence>
<dbReference type="Proteomes" id="UP000233837">
    <property type="component" value="Unassembled WGS sequence"/>
</dbReference>
<reference evidence="2 3" key="2">
    <citation type="journal article" date="2017" name="Nature">
        <title>The Apostasia genome and the evolution of orchids.</title>
        <authorList>
            <person name="Zhang G.Q."/>
            <person name="Liu K.W."/>
            <person name="Li Z."/>
            <person name="Lohaus R."/>
            <person name="Hsiao Y.Y."/>
            <person name="Niu S.C."/>
            <person name="Wang J.Y."/>
            <person name="Lin Y.C."/>
            <person name="Xu Q."/>
            <person name="Chen L.J."/>
            <person name="Yoshida K."/>
            <person name="Fujiwara S."/>
            <person name="Wang Z.W."/>
            <person name="Zhang Y.Q."/>
            <person name="Mitsuda N."/>
            <person name="Wang M."/>
            <person name="Liu G.H."/>
            <person name="Pecoraro L."/>
            <person name="Huang H.X."/>
            <person name="Xiao X.J."/>
            <person name="Lin M."/>
            <person name="Wu X.Y."/>
            <person name="Wu W.L."/>
            <person name="Chen Y.Y."/>
            <person name="Chang S.B."/>
            <person name="Sakamoto S."/>
            <person name="Ohme-Takagi M."/>
            <person name="Yagi M."/>
            <person name="Zeng S.J."/>
            <person name="Shen C.Y."/>
            <person name="Yeh C.M."/>
            <person name="Luo Y.B."/>
            <person name="Tsai W.C."/>
            <person name="Van de Peer Y."/>
            <person name="Liu Z.J."/>
        </authorList>
    </citation>
    <scope>NUCLEOTIDE SEQUENCE [LARGE SCALE GENOMIC DNA]</scope>
    <source>
        <tissue evidence="2">The whole plant</tissue>
    </source>
</reference>
<evidence type="ECO:0000313" key="3">
    <source>
        <dbReference type="Proteomes" id="UP000233837"/>
    </source>
</evidence>
<dbReference type="AlphaFoldDB" id="A0A2I0XJ26"/>
<gene>
    <name evidence="2" type="ORF">MA16_Dca007859</name>
</gene>
<feature type="compositionally biased region" description="Basic and acidic residues" evidence="1">
    <location>
        <begin position="20"/>
        <end position="33"/>
    </location>
</feature>
<accession>A0A2I0XJ26</accession>
<name>A0A2I0XJ26_9ASPA</name>
<evidence type="ECO:0000256" key="1">
    <source>
        <dbReference type="SAM" id="MobiDB-lite"/>
    </source>
</evidence>
<dbReference type="EMBL" id="KZ501830">
    <property type="protein sequence ID" value="PKU87917.1"/>
    <property type="molecule type" value="Genomic_DNA"/>
</dbReference>
<protein>
    <submittedName>
        <fullName evidence="2">Uncharacterized protein</fullName>
    </submittedName>
</protein>
<reference evidence="2 3" key="1">
    <citation type="journal article" date="2016" name="Sci. Rep.">
        <title>The Dendrobium catenatum Lindl. genome sequence provides insights into polysaccharide synthase, floral development and adaptive evolution.</title>
        <authorList>
            <person name="Zhang G.Q."/>
            <person name="Xu Q."/>
            <person name="Bian C."/>
            <person name="Tsai W.C."/>
            <person name="Yeh C.M."/>
            <person name="Liu K.W."/>
            <person name="Yoshida K."/>
            <person name="Zhang L.S."/>
            <person name="Chang S.B."/>
            <person name="Chen F."/>
            <person name="Shi Y."/>
            <person name="Su Y.Y."/>
            <person name="Zhang Y.Q."/>
            <person name="Chen L.J."/>
            <person name="Yin Y."/>
            <person name="Lin M."/>
            <person name="Huang H."/>
            <person name="Deng H."/>
            <person name="Wang Z.W."/>
            <person name="Zhu S.L."/>
            <person name="Zhao X."/>
            <person name="Deng C."/>
            <person name="Niu S.C."/>
            <person name="Huang J."/>
            <person name="Wang M."/>
            <person name="Liu G.H."/>
            <person name="Yang H.J."/>
            <person name="Xiao X.J."/>
            <person name="Hsiao Y.Y."/>
            <person name="Wu W.L."/>
            <person name="Chen Y.Y."/>
            <person name="Mitsuda N."/>
            <person name="Ohme-Takagi M."/>
            <person name="Luo Y.B."/>
            <person name="Van de Peer Y."/>
            <person name="Liu Z.J."/>
        </authorList>
    </citation>
    <scope>NUCLEOTIDE SEQUENCE [LARGE SCALE GENOMIC DNA]</scope>
    <source>
        <tissue evidence="2">The whole plant</tissue>
    </source>
</reference>
<proteinExistence type="predicted"/>
<keyword evidence="3" id="KW-1185">Reference proteome</keyword>